<accession>A0A345PGW1</accession>
<sequence length="114" mass="13119">MGNQNYSMELNIIKKEFKIEFRGSFSQQQTTNFLNDYNKHIGSITPSDYTLVLGKREMKVLTQEVGSILESAFELYENTGFKKVQIEISESPVVKMQLNRILKKTSLNAEFTEA</sequence>
<proteinExistence type="predicted"/>
<protein>
    <submittedName>
        <fullName evidence="1">Uncharacterized protein</fullName>
    </submittedName>
</protein>
<evidence type="ECO:0000313" key="1">
    <source>
        <dbReference type="EMBL" id="AXI09241.1"/>
    </source>
</evidence>
<evidence type="ECO:0000313" key="2">
    <source>
        <dbReference type="Proteomes" id="UP000253908"/>
    </source>
</evidence>
<reference evidence="2" key="1">
    <citation type="submission" date="2017-11" db="EMBL/GenBank/DDBJ databases">
        <authorList>
            <person name="Zhu W."/>
        </authorList>
    </citation>
    <scope>NUCLEOTIDE SEQUENCE [LARGE SCALE GENOMIC DNA]</scope>
    <source>
        <strain evidence="2">160</strain>
    </source>
</reference>
<dbReference type="RefSeq" id="WP_114916529.1">
    <property type="nucleotide sequence ID" value="NZ_CP024848.1"/>
</dbReference>
<dbReference type="EMBL" id="CP024848">
    <property type="protein sequence ID" value="AXI09241.1"/>
    <property type="molecule type" value="Genomic_DNA"/>
</dbReference>
<name>A0A345PGW1_9BACI</name>
<organism evidence="1 2">
    <name type="scientific">Oceanobacillus zhaokaii</name>
    <dbReference type="NCBI Taxonomy" id="2052660"/>
    <lineage>
        <taxon>Bacteria</taxon>
        <taxon>Bacillati</taxon>
        <taxon>Bacillota</taxon>
        <taxon>Bacilli</taxon>
        <taxon>Bacillales</taxon>
        <taxon>Bacillaceae</taxon>
        <taxon>Oceanobacillus</taxon>
    </lineage>
</organism>
<dbReference type="OrthoDB" id="2867965at2"/>
<keyword evidence="2" id="KW-1185">Reference proteome</keyword>
<dbReference type="Proteomes" id="UP000253908">
    <property type="component" value="Chromosome"/>
</dbReference>
<dbReference type="AlphaFoldDB" id="A0A345PGW1"/>
<gene>
    <name evidence="1" type="ORF">CUC15_09995</name>
</gene>
<dbReference type="KEGG" id="ocn:CUC15_09995"/>